<dbReference type="PROSITE" id="PS50943">
    <property type="entry name" value="HTH_CROC1"/>
    <property type="match status" value="1"/>
</dbReference>
<protein>
    <submittedName>
        <fullName evidence="4">Transcriptional regulator</fullName>
    </submittedName>
</protein>
<evidence type="ECO:0000256" key="1">
    <source>
        <dbReference type="ARBA" id="ARBA00023125"/>
    </source>
</evidence>
<dbReference type="Gene3D" id="1.10.260.40">
    <property type="entry name" value="lambda repressor-like DNA-binding domains"/>
    <property type="match status" value="1"/>
</dbReference>
<evidence type="ECO:0000313" key="5">
    <source>
        <dbReference type="Proteomes" id="UP000231451"/>
    </source>
</evidence>
<dbReference type="CDD" id="cd00093">
    <property type="entry name" value="HTH_XRE"/>
    <property type="match status" value="1"/>
</dbReference>
<organism evidence="4 5">
    <name type="scientific">Bifidobacterium simiarum</name>
    <dbReference type="NCBI Taxonomy" id="2045441"/>
    <lineage>
        <taxon>Bacteria</taxon>
        <taxon>Bacillati</taxon>
        <taxon>Actinomycetota</taxon>
        <taxon>Actinomycetes</taxon>
        <taxon>Bifidobacteriales</taxon>
        <taxon>Bifidobacteriaceae</taxon>
        <taxon>Bifidobacterium</taxon>
    </lineage>
</organism>
<feature type="region of interest" description="Disordered" evidence="2">
    <location>
        <begin position="67"/>
        <end position="98"/>
    </location>
</feature>
<dbReference type="PANTHER" id="PTHR46558">
    <property type="entry name" value="TRACRIPTIONAL REGULATORY PROTEIN-RELATED-RELATED"/>
    <property type="match status" value="1"/>
</dbReference>
<proteinExistence type="predicted"/>
<dbReference type="SMART" id="SM00530">
    <property type="entry name" value="HTH_XRE"/>
    <property type="match status" value="1"/>
</dbReference>
<feature type="domain" description="HTH cro/C1-type" evidence="3">
    <location>
        <begin position="5"/>
        <end position="59"/>
    </location>
</feature>
<comment type="caution">
    <text evidence="4">The sequence shown here is derived from an EMBL/GenBank/DDBJ whole genome shotgun (WGS) entry which is preliminary data.</text>
</comment>
<dbReference type="AlphaFoldDB" id="A0A2M9HDM0"/>
<keyword evidence="1" id="KW-0238">DNA-binding</keyword>
<dbReference type="GO" id="GO:0003677">
    <property type="term" value="F:DNA binding"/>
    <property type="evidence" value="ECO:0007669"/>
    <property type="project" value="UniProtKB-KW"/>
</dbReference>
<dbReference type="PANTHER" id="PTHR46558:SF4">
    <property type="entry name" value="DNA-BIDING PHAGE PROTEIN"/>
    <property type="match status" value="1"/>
</dbReference>
<dbReference type="EMBL" id="PEBK01000007">
    <property type="protein sequence ID" value="PJM74887.1"/>
    <property type="molecule type" value="Genomic_DNA"/>
</dbReference>
<dbReference type="OrthoDB" id="7428772at2"/>
<dbReference type="InterPro" id="IPR010982">
    <property type="entry name" value="Lambda_DNA-bd_dom_sf"/>
</dbReference>
<keyword evidence="5" id="KW-1185">Reference proteome</keyword>
<dbReference type="Proteomes" id="UP000231451">
    <property type="component" value="Unassembled WGS sequence"/>
</dbReference>
<evidence type="ECO:0000313" key="4">
    <source>
        <dbReference type="EMBL" id="PJM74887.1"/>
    </source>
</evidence>
<feature type="compositionally biased region" description="Acidic residues" evidence="2">
    <location>
        <begin position="89"/>
        <end position="98"/>
    </location>
</feature>
<dbReference type="Pfam" id="PF01381">
    <property type="entry name" value="HTH_3"/>
    <property type="match status" value="1"/>
</dbReference>
<evidence type="ECO:0000256" key="2">
    <source>
        <dbReference type="SAM" id="MobiDB-lite"/>
    </source>
</evidence>
<evidence type="ECO:0000259" key="3">
    <source>
        <dbReference type="PROSITE" id="PS50943"/>
    </source>
</evidence>
<sequence>MKTRVREYRKAAGMTQQQLADAVFVSSRTIISIEKGQYNPSLMLAYRMARVFGVSVEELCLLEENRRIEDGEPPAEPPVETGEPTAAVIEDEGKEARS</sequence>
<dbReference type="SUPFAM" id="SSF47413">
    <property type="entry name" value="lambda repressor-like DNA-binding domains"/>
    <property type="match status" value="1"/>
</dbReference>
<reference evidence="4 5" key="1">
    <citation type="submission" date="2017-10" db="EMBL/GenBank/DDBJ databases">
        <title>Draft genome sequences of strains TRE 1, TRE 9, TRE H and TRI 7, isolated from tamarins, belonging to four potential novel Bifidobacterium species.</title>
        <authorList>
            <person name="Mattarelli P."/>
            <person name="Modesto M."/>
            <person name="Puglisi E."/>
            <person name="Morelli L."/>
            <person name="Spezio C."/>
            <person name="Bonetti A."/>
            <person name="Sandri C."/>
        </authorList>
    </citation>
    <scope>NUCLEOTIDE SEQUENCE [LARGE SCALE GENOMIC DNA]</scope>
    <source>
        <strain evidence="5">TRI7</strain>
    </source>
</reference>
<name>A0A2M9HDM0_9BIFI</name>
<dbReference type="InterPro" id="IPR001387">
    <property type="entry name" value="Cro/C1-type_HTH"/>
</dbReference>
<gene>
    <name evidence="4" type="ORF">CSQ87_08055</name>
</gene>
<dbReference type="RefSeq" id="WP_100513366.1">
    <property type="nucleotide sequence ID" value="NZ_JAFEJQ010000018.1"/>
</dbReference>
<accession>A0A2M9HDM0</accession>